<feature type="domain" description="Sororin C-terminal region" evidence="7">
    <location>
        <begin position="163"/>
        <end position="186"/>
    </location>
</feature>
<feature type="compositionally biased region" description="Polar residues" evidence="6">
    <location>
        <begin position="50"/>
        <end position="59"/>
    </location>
</feature>
<keyword evidence="3" id="KW-0539">Nucleus</keyword>
<evidence type="ECO:0000256" key="1">
    <source>
        <dbReference type="ARBA" id="ARBA00022618"/>
    </source>
</evidence>
<keyword evidence="4" id="KW-0131">Cell cycle</keyword>
<dbReference type="EMBL" id="JAINDJ010000003">
    <property type="protein sequence ID" value="KAG9455201.1"/>
    <property type="molecule type" value="Genomic_DNA"/>
</dbReference>
<dbReference type="PANTHER" id="PTHR35740">
    <property type="entry name" value="OS12G0111700 PROTEIN"/>
    <property type="match status" value="1"/>
</dbReference>
<sequence>MESAGKRAKQKRKPLVDCTNTLPSRSLTEKLLPKPLKPPPPAKSRESSQKNESSIGSSAAVNLDDVFTVTYSRSKSLKISDDVCEKGPENIGRVIQQIQDQRMKDKGKAIDSTPSSCPPIGRTKNFRVNKRTKNSEDGLPKEHSVSPPKSKKRRRYSVGEYDLPQDFIDKQRAYFAEVDEFELAEEEVSPSELE</sequence>
<feature type="region of interest" description="Disordered" evidence="6">
    <location>
        <begin position="93"/>
        <end position="158"/>
    </location>
</feature>
<gene>
    <name evidence="8" type="ORF">H6P81_008105</name>
</gene>
<feature type="compositionally biased region" description="Basic and acidic residues" evidence="6">
    <location>
        <begin position="133"/>
        <end position="144"/>
    </location>
</feature>
<evidence type="ECO:0000259" key="7">
    <source>
        <dbReference type="Pfam" id="PF25220"/>
    </source>
</evidence>
<evidence type="ECO:0000313" key="9">
    <source>
        <dbReference type="Proteomes" id="UP000825729"/>
    </source>
</evidence>
<keyword evidence="2" id="KW-0498">Mitosis</keyword>
<keyword evidence="1" id="KW-0132">Cell division</keyword>
<evidence type="ECO:0000256" key="5">
    <source>
        <dbReference type="ARBA" id="ARBA00093465"/>
    </source>
</evidence>
<dbReference type="GO" id="GO:0005634">
    <property type="term" value="C:nucleus"/>
    <property type="evidence" value="ECO:0007669"/>
    <property type="project" value="UniProtKB-SubCell"/>
</dbReference>
<name>A0AAV7F4Y4_ARIFI</name>
<dbReference type="Proteomes" id="UP000825729">
    <property type="component" value="Unassembled WGS sequence"/>
</dbReference>
<dbReference type="AlphaFoldDB" id="A0AAV7F4Y4"/>
<reference evidence="8 9" key="1">
    <citation type="submission" date="2021-07" db="EMBL/GenBank/DDBJ databases">
        <title>The Aristolochia fimbriata genome: insights into angiosperm evolution, floral development and chemical biosynthesis.</title>
        <authorList>
            <person name="Jiao Y."/>
        </authorList>
    </citation>
    <scope>NUCLEOTIDE SEQUENCE [LARGE SCALE GENOMIC DNA]</scope>
    <source>
        <strain evidence="8">IBCAS-2021</strain>
        <tissue evidence="8">Leaf</tissue>
    </source>
</reference>
<evidence type="ECO:0000256" key="3">
    <source>
        <dbReference type="ARBA" id="ARBA00023242"/>
    </source>
</evidence>
<comment type="similarity">
    <text evidence="5">Belongs to the sororin family.</text>
</comment>
<organism evidence="8 9">
    <name type="scientific">Aristolochia fimbriata</name>
    <name type="common">White veined hardy Dutchman's pipe vine</name>
    <dbReference type="NCBI Taxonomy" id="158543"/>
    <lineage>
        <taxon>Eukaryota</taxon>
        <taxon>Viridiplantae</taxon>
        <taxon>Streptophyta</taxon>
        <taxon>Embryophyta</taxon>
        <taxon>Tracheophyta</taxon>
        <taxon>Spermatophyta</taxon>
        <taxon>Magnoliopsida</taxon>
        <taxon>Magnoliidae</taxon>
        <taxon>Piperales</taxon>
        <taxon>Aristolochiaceae</taxon>
        <taxon>Aristolochia</taxon>
    </lineage>
</organism>
<proteinExistence type="inferred from homology"/>
<dbReference type="Pfam" id="PF25220">
    <property type="entry name" value="Sororin_C"/>
    <property type="match status" value="1"/>
</dbReference>
<evidence type="ECO:0000313" key="8">
    <source>
        <dbReference type="EMBL" id="KAG9455201.1"/>
    </source>
</evidence>
<keyword evidence="9" id="KW-1185">Reference proteome</keyword>
<dbReference type="InterPro" id="IPR057337">
    <property type="entry name" value="Sororin_C"/>
</dbReference>
<feature type="compositionally biased region" description="Basic residues" evidence="6">
    <location>
        <begin position="1"/>
        <end position="13"/>
    </location>
</feature>
<evidence type="ECO:0000256" key="6">
    <source>
        <dbReference type="SAM" id="MobiDB-lite"/>
    </source>
</evidence>
<comment type="caution">
    <text evidence="8">The sequence shown here is derived from an EMBL/GenBank/DDBJ whole genome shotgun (WGS) entry which is preliminary data.</text>
</comment>
<protein>
    <recommendedName>
        <fullName evidence="7">Sororin C-terminal region domain-containing protein</fullName>
    </recommendedName>
</protein>
<dbReference type="PANTHER" id="PTHR35740:SF1">
    <property type="entry name" value="OS12G0111700 PROTEIN"/>
    <property type="match status" value="1"/>
</dbReference>
<evidence type="ECO:0000256" key="2">
    <source>
        <dbReference type="ARBA" id="ARBA00022776"/>
    </source>
</evidence>
<evidence type="ECO:0000256" key="4">
    <source>
        <dbReference type="ARBA" id="ARBA00023306"/>
    </source>
</evidence>
<feature type="region of interest" description="Disordered" evidence="6">
    <location>
        <begin position="1"/>
        <end position="59"/>
    </location>
</feature>
<dbReference type="GO" id="GO:0051301">
    <property type="term" value="P:cell division"/>
    <property type="evidence" value="ECO:0007669"/>
    <property type="project" value="UniProtKB-KW"/>
</dbReference>
<accession>A0AAV7F4Y4</accession>